<evidence type="ECO:0000313" key="3">
    <source>
        <dbReference type="Proteomes" id="UP000030669"/>
    </source>
</evidence>
<dbReference type="GeneID" id="19309790"/>
<dbReference type="KEGG" id="gtr:GLOTRDRAFT_96034"/>
<feature type="region of interest" description="Disordered" evidence="1">
    <location>
        <begin position="1"/>
        <end position="42"/>
    </location>
</feature>
<gene>
    <name evidence="2" type="ORF">GLOTRDRAFT_96034</name>
</gene>
<dbReference type="RefSeq" id="XP_007869667.1">
    <property type="nucleotide sequence ID" value="XM_007871476.1"/>
</dbReference>
<reference evidence="2 3" key="1">
    <citation type="journal article" date="2012" name="Science">
        <title>The Paleozoic origin of enzymatic lignin decomposition reconstructed from 31 fungal genomes.</title>
        <authorList>
            <person name="Floudas D."/>
            <person name="Binder M."/>
            <person name="Riley R."/>
            <person name="Barry K."/>
            <person name="Blanchette R.A."/>
            <person name="Henrissat B."/>
            <person name="Martinez A.T."/>
            <person name="Otillar R."/>
            <person name="Spatafora J.W."/>
            <person name="Yadav J.S."/>
            <person name="Aerts A."/>
            <person name="Benoit I."/>
            <person name="Boyd A."/>
            <person name="Carlson A."/>
            <person name="Copeland A."/>
            <person name="Coutinho P.M."/>
            <person name="de Vries R.P."/>
            <person name="Ferreira P."/>
            <person name="Findley K."/>
            <person name="Foster B."/>
            <person name="Gaskell J."/>
            <person name="Glotzer D."/>
            <person name="Gorecki P."/>
            <person name="Heitman J."/>
            <person name="Hesse C."/>
            <person name="Hori C."/>
            <person name="Igarashi K."/>
            <person name="Jurgens J.A."/>
            <person name="Kallen N."/>
            <person name="Kersten P."/>
            <person name="Kohler A."/>
            <person name="Kuees U."/>
            <person name="Kumar T.K.A."/>
            <person name="Kuo A."/>
            <person name="LaButti K."/>
            <person name="Larrondo L.F."/>
            <person name="Lindquist E."/>
            <person name="Ling A."/>
            <person name="Lombard V."/>
            <person name="Lucas S."/>
            <person name="Lundell T."/>
            <person name="Martin R."/>
            <person name="McLaughlin D.J."/>
            <person name="Morgenstern I."/>
            <person name="Morin E."/>
            <person name="Murat C."/>
            <person name="Nagy L.G."/>
            <person name="Nolan M."/>
            <person name="Ohm R.A."/>
            <person name="Patyshakuliyeva A."/>
            <person name="Rokas A."/>
            <person name="Ruiz-Duenas F.J."/>
            <person name="Sabat G."/>
            <person name="Salamov A."/>
            <person name="Samejima M."/>
            <person name="Schmutz J."/>
            <person name="Slot J.C."/>
            <person name="St John F."/>
            <person name="Stenlid J."/>
            <person name="Sun H."/>
            <person name="Sun S."/>
            <person name="Syed K."/>
            <person name="Tsang A."/>
            <person name="Wiebenga A."/>
            <person name="Young D."/>
            <person name="Pisabarro A."/>
            <person name="Eastwood D.C."/>
            <person name="Martin F."/>
            <person name="Cullen D."/>
            <person name="Grigoriev I.V."/>
            <person name="Hibbett D.S."/>
        </authorList>
    </citation>
    <scope>NUCLEOTIDE SEQUENCE [LARGE SCALE GENOMIC DNA]</scope>
    <source>
        <strain evidence="2 3">ATCC 11539</strain>
    </source>
</reference>
<sequence>MGYRLPSAAALRPKEGLKPTVPETVGARRLHTSGPPGPYGPPCRNPKLPYLHEEMLGGRCYHISGPTGPIARPSGNPTFHAYSKKAALQLSPSWTIRQMDMRALVPSRLAYKPEDPTTVGLTWQRRSIASSMNEVSQSAGTPEFPSLYAAAAPVDTDRRAIRFGLILKTPIPWRQGAYARA</sequence>
<organism evidence="2 3">
    <name type="scientific">Gloeophyllum trabeum (strain ATCC 11539 / FP-39264 / Madison 617)</name>
    <name type="common">Brown rot fungus</name>
    <dbReference type="NCBI Taxonomy" id="670483"/>
    <lineage>
        <taxon>Eukaryota</taxon>
        <taxon>Fungi</taxon>
        <taxon>Dikarya</taxon>
        <taxon>Basidiomycota</taxon>
        <taxon>Agaricomycotina</taxon>
        <taxon>Agaricomycetes</taxon>
        <taxon>Gloeophyllales</taxon>
        <taxon>Gloeophyllaceae</taxon>
        <taxon>Gloeophyllum</taxon>
    </lineage>
</organism>
<dbReference type="EMBL" id="KB469309">
    <property type="protein sequence ID" value="EPQ51764.1"/>
    <property type="molecule type" value="Genomic_DNA"/>
</dbReference>
<proteinExistence type="predicted"/>
<evidence type="ECO:0000256" key="1">
    <source>
        <dbReference type="SAM" id="MobiDB-lite"/>
    </source>
</evidence>
<accession>S7RGS1</accession>
<evidence type="ECO:0000313" key="2">
    <source>
        <dbReference type="EMBL" id="EPQ51764.1"/>
    </source>
</evidence>
<name>S7RGS1_GLOTA</name>
<protein>
    <submittedName>
        <fullName evidence="2">Uncharacterized protein</fullName>
    </submittedName>
</protein>
<dbReference type="AlphaFoldDB" id="S7RGS1"/>
<dbReference type="Proteomes" id="UP000030669">
    <property type="component" value="Unassembled WGS sequence"/>
</dbReference>
<dbReference type="HOGENOM" id="CLU_1489178_0_0_1"/>
<keyword evidence="3" id="KW-1185">Reference proteome</keyword>